<dbReference type="Proteomes" id="UP001149140">
    <property type="component" value="Unassembled WGS sequence"/>
</dbReference>
<gene>
    <name evidence="3" type="ORF">OM076_31230</name>
</gene>
<dbReference type="EMBL" id="JAPDOD010000037">
    <property type="protein sequence ID" value="MDA0164783.1"/>
    <property type="molecule type" value="Genomic_DNA"/>
</dbReference>
<reference evidence="3" key="1">
    <citation type="submission" date="2022-10" db="EMBL/GenBank/DDBJ databases">
        <title>The WGS of Solirubrobacter ginsenosidimutans DSM 21036.</title>
        <authorList>
            <person name="Jiang Z."/>
        </authorList>
    </citation>
    <scope>NUCLEOTIDE SEQUENCE</scope>
    <source>
        <strain evidence="3">DSM 21036</strain>
    </source>
</reference>
<comment type="caution">
    <text evidence="3">The sequence shown here is derived from an EMBL/GenBank/DDBJ whole genome shotgun (WGS) entry which is preliminary data.</text>
</comment>
<accession>A0A9X3N4S1</accession>
<proteinExistence type="inferred from homology"/>
<dbReference type="Gene3D" id="3.10.129.10">
    <property type="entry name" value="Hotdog Thioesterase"/>
    <property type="match status" value="1"/>
</dbReference>
<dbReference type="AlphaFoldDB" id="A0A9X3N4S1"/>
<dbReference type="RefSeq" id="WP_270044033.1">
    <property type="nucleotide sequence ID" value="NZ_JAPDOD010000037.1"/>
</dbReference>
<protein>
    <submittedName>
        <fullName evidence="3">MaoC/PaaZ C-terminal domain-containing protein</fullName>
    </submittedName>
</protein>
<dbReference type="PANTHER" id="PTHR43841:SF1">
    <property type="entry name" value="3-HYDROXYACYL-THIOESTER DEHYDRATASE X"/>
    <property type="match status" value="1"/>
</dbReference>
<evidence type="ECO:0000256" key="1">
    <source>
        <dbReference type="ARBA" id="ARBA00005254"/>
    </source>
</evidence>
<dbReference type="GO" id="GO:0005835">
    <property type="term" value="C:fatty acid synthase complex"/>
    <property type="evidence" value="ECO:0007669"/>
    <property type="project" value="InterPro"/>
</dbReference>
<comment type="similarity">
    <text evidence="1">Belongs to the enoyl-CoA hydratase/isomerase family.</text>
</comment>
<sequence>MLTTLRAALPGRGSTMPGDVLEREVAVDPVALAKYAHVCGFTLRDELPPTYPHVLAFGLQMALLAQAPFSAVGVVHIANAITQHRPVRLGETLTLAVSVSELRPHRRGRTFEFLTSVRAGEELVWESTSTNLKRGAGDDAVSDDWTFEPPPETAEWRLRDDLGRRYAAVSGDHNPIHLHGWAAKPFGFERAIAHGMWTKARCLAALRLPDAFTAEVRFKRPILLPSTVTFGEAADRFAVHGHLEGVLTA</sequence>
<feature type="domain" description="MaoC-like" evidence="2">
    <location>
        <begin position="158"/>
        <end position="229"/>
    </location>
</feature>
<dbReference type="GO" id="GO:0004312">
    <property type="term" value="F:fatty acid synthase activity"/>
    <property type="evidence" value="ECO:0007669"/>
    <property type="project" value="InterPro"/>
</dbReference>
<evidence type="ECO:0000313" key="3">
    <source>
        <dbReference type="EMBL" id="MDA0164783.1"/>
    </source>
</evidence>
<dbReference type="PRINTS" id="PR01483">
    <property type="entry name" value="FASYNTHASE"/>
</dbReference>
<dbReference type="PANTHER" id="PTHR43841">
    <property type="entry name" value="3-HYDROXYACYL-THIOESTER DEHYDRATASE HTDX-RELATED"/>
    <property type="match status" value="1"/>
</dbReference>
<dbReference type="Pfam" id="PF01575">
    <property type="entry name" value="MaoC_dehydratas"/>
    <property type="match status" value="1"/>
</dbReference>
<dbReference type="InterPro" id="IPR029069">
    <property type="entry name" value="HotDog_dom_sf"/>
</dbReference>
<evidence type="ECO:0000259" key="2">
    <source>
        <dbReference type="Pfam" id="PF01575"/>
    </source>
</evidence>
<evidence type="ECO:0000313" key="4">
    <source>
        <dbReference type="Proteomes" id="UP001149140"/>
    </source>
</evidence>
<dbReference type="GO" id="GO:0006633">
    <property type="term" value="P:fatty acid biosynthetic process"/>
    <property type="evidence" value="ECO:0007669"/>
    <property type="project" value="InterPro"/>
</dbReference>
<dbReference type="InterPro" id="IPR002539">
    <property type="entry name" value="MaoC-like_dom"/>
</dbReference>
<dbReference type="SUPFAM" id="SSF54637">
    <property type="entry name" value="Thioesterase/thiol ester dehydrase-isomerase"/>
    <property type="match status" value="2"/>
</dbReference>
<name>A0A9X3N4S1_9ACTN</name>
<keyword evidence="4" id="KW-1185">Reference proteome</keyword>
<dbReference type="InterPro" id="IPR003965">
    <property type="entry name" value="Fatty_acid_synthase"/>
</dbReference>
<organism evidence="3 4">
    <name type="scientific">Solirubrobacter ginsenosidimutans</name>
    <dbReference type="NCBI Taxonomy" id="490573"/>
    <lineage>
        <taxon>Bacteria</taxon>
        <taxon>Bacillati</taxon>
        <taxon>Actinomycetota</taxon>
        <taxon>Thermoleophilia</taxon>
        <taxon>Solirubrobacterales</taxon>
        <taxon>Solirubrobacteraceae</taxon>
        <taxon>Solirubrobacter</taxon>
    </lineage>
</organism>